<proteinExistence type="predicted"/>
<name>A0ABW6PVM2_9NOCA</name>
<dbReference type="Proteomes" id="UP001601444">
    <property type="component" value="Unassembled WGS sequence"/>
</dbReference>
<keyword evidence="2" id="KW-1185">Reference proteome</keyword>
<reference evidence="1 2" key="1">
    <citation type="submission" date="2024-10" db="EMBL/GenBank/DDBJ databases">
        <title>The Natural Products Discovery Center: Release of the First 8490 Sequenced Strains for Exploring Actinobacteria Biosynthetic Diversity.</title>
        <authorList>
            <person name="Kalkreuter E."/>
            <person name="Kautsar S.A."/>
            <person name="Yang D."/>
            <person name="Bader C.D."/>
            <person name="Teijaro C.N."/>
            <person name="Fluegel L."/>
            <person name="Davis C.M."/>
            <person name="Simpson J.R."/>
            <person name="Lauterbach L."/>
            <person name="Steele A.D."/>
            <person name="Gui C."/>
            <person name="Meng S."/>
            <person name="Li G."/>
            <person name="Viehrig K."/>
            <person name="Ye F."/>
            <person name="Su P."/>
            <person name="Kiefer A.F."/>
            <person name="Nichols A."/>
            <person name="Cepeda A.J."/>
            <person name="Yan W."/>
            <person name="Fan B."/>
            <person name="Jiang Y."/>
            <person name="Adhikari A."/>
            <person name="Zheng C.-J."/>
            <person name="Schuster L."/>
            <person name="Cowan T.M."/>
            <person name="Smanski M.J."/>
            <person name="Chevrette M.G."/>
            <person name="De Carvalho L.P.S."/>
            <person name="Shen B."/>
        </authorList>
    </citation>
    <scope>NUCLEOTIDE SEQUENCE [LARGE SCALE GENOMIC DNA]</scope>
    <source>
        <strain evidence="1 2">NPDC004045</strain>
    </source>
</reference>
<comment type="caution">
    <text evidence="1">The sequence shown here is derived from an EMBL/GenBank/DDBJ whole genome shotgun (WGS) entry which is preliminary data.</text>
</comment>
<protein>
    <submittedName>
        <fullName evidence="1">Uncharacterized protein</fullName>
    </submittedName>
</protein>
<dbReference type="RefSeq" id="WP_387702818.1">
    <property type="nucleotide sequence ID" value="NZ_JBIAMX010000021.1"/>
</dbReference>
<sequence length="41" mass="4307">MPSLNGNSFVAGHTATFSVRLDDGDGNEVLWATRQLTIAGS</sequence>
<gene>
    <name evidence="1" type="ORF">ACFYTF_26930</name>
</gene>
<evidence type="ECO:0000313" key="1">
    <source>
        <dbReference type="EMBL" id="MFF0546475.1"/>
    </source>
</evidence>
<dbReference type="EMBL" id="JBIAMX010000021">
    <property type="protein sequence ID" value="MFF0546475.1"/>
    <property type="molecule type" value="Genomic_DNA"/>
</dbReference>
<accession>A0ABW6PVM2</accession>
<evidence type="ECO:0000313" key="2">
    <source>
        <dbReference type="Proteomes" id="UP001601444"/>
    </source>
</evidence>
<organism evidence="1 2">
    <name type="scientific">Nocardia thailandica</name>
    <dbReference type="NCBI Taxonomy" id="257275"/>
    <lineage>
        <taxon>Bacteria</taxon>
        <taxon>Bacillati</taxon>
        <taxon>Actinomycetota</taxon>
        <taxon>Actinomycetes</taxon>
        <taxon>Mycobacteriales</taxon>
        <taxon>Nocardiaceae</taxon>
        <taxon>Nocardia</taxon>
    </lineage>
</organism>